<dbReference type="AlphaFoldDB" id="A0A0C1TL41"/>
<dbReference type="InterPro" id="IPR009057">
    <property type="entry name" value="Homeodomain-like_sf"/>
</dbReference>
<dbReference type="Proteomes" id="UP000031433">
    <property type="component" value="Unassembled WGS sequence"/>
</dbReference>
<accession>A0A0C1TL41</accession>
<dbReference type="Pfam" id="PF00158">
    <property type="entry name" value="Sigma54_activat"/>
    <property type="match status" value="1"/>
</dbReference>
<dbReference type="InterPro" id="IPR001789">
    <property type="entry name" value="Sig_transdc_resp-reg_receiver"/>
</dbReference>
<dbReference type="Gene3D" id="1.10.8.60">
    <property type="match status" value="1"/>
</dbReference>
<dbReference type="Gene3D" id="1.10.10.60">
    <property type="entry name" value="Homeodomain-like"/>
    <property type="match status" value="1"/>
</dbReference>
<evidence type="ECO:0000313" key="10">
    <source>
        <dbReference type="EMBL" id="KIE41574.1"/>
    </source>
</evidence>
<keyword evidence="2" id="KW-0547">Nucleotide-binding</keyword>
<dbReference type="FunFam" id="3.40.50.300:FF:000006">
    <property type="entry name" value="DNA-binding transcriptional regulator NtrC"/>
    <property type="match status" value="1"/>
</dbReference>
<dbReference type="PROSITE" id="PS50045">
    <property type="entry name" value="SIGMA54_INTERACT_4"/>
    <property type="match status" value="1"/>
</dbReference>
<dbReference type="InterPro" id="IPR002078">
    <property type="entry name" value="Sigma_54_int"/>
</dbReference>
<evidence type="ECO:0000256" key="4">
    <source>
        <dbReference type="ARBA" id="ARBA00023012"/>
    </source>
</evidence>
<dbReference type="RefSeq" id="WP_039643358.1">
    <property type="nucleotide sequence ID" value="NZ_JXBL01000001.1"/>
</dbReference>
<comment type="caution">
    <text evidence="10">The sequence shown here is derived from an EMBL/GenBank/DDBJ whole genome shotgun (WGS) entry which is preliminary data.</text>
</comment>
<name>A0A0C1TL41_9BACT</name>
<keyword evidence="6" id="KW-0804">Transcription</keyword>
<dbReference type="Gene3D" id="3.40.50.300">
    <property type="entry name" value="P-loop containing nucleotide triphosphate hydrolases"/>
    <property type="match status" value="1"/>
</dbReference>
<dbReference type="GO" id="GO:0000160">
    <property type="term" value="P:phosphorelay signal transduction system"/>
    <property type="evidence" value="ECO:0007669"/>
    <property type="project" value="UniProtKB-KW"/>
</dbReference>
<dbReference type="PROSITE" id="PS00688">
    <property type="entry name" value="SIGMA54_INTERACT_3"/>
    <property type="match status" value="1"/>
</dbReference>
<dbReference type="InterPro" id="IPR011006">
    <property type="entry name" value="CheY-like_superfamily"/>
</dbReference>
<dbReference type="InterPro" id="IPR002197">
    <property type="entry name" value="HTH_Fis"/>
</dbReference>
<evidence type="ECO:0000313" key="11">
    <source>
        <dbReference type="Proteomes" id="UP000031433"/>
    </source>
</evidence>
<dbReference type="FunFam" id="3.40.50.2300:FF:000018">
    <property type="entry name" value="DNA-binding transcriptional regulator NtrC"/>
    <property type="match status" value="1"/>
</dbReference>
<proteinExistence type="predicted"/>
<dbReference type="GO" id="GO:0006355">
    <property type="term" value="P:regulation of DNA-templated transcription"/>
    <property type="evidence" value="ECO:0007669"/>
    <property type="project" value="InterPro"/>
</dbReference>
<dbReference type="Gene3D" id="3.40.50.2300">
    <property type="match status" value="1"/>
</dbReference>
<keyword evidence="5" id="KW-0805">Transcription regulation</keyword>
<evidence type="ECO:0000256" key="7">
    <source>
        <dbReference type="PROSITE-ProRule" id="PRU00169"/>
    </source>
</evidence>
<feature type="domain" description="Sigma-54 factor interaction" evidence="8">
    <location>
        <begin position="144"/>
        <end position="374"/>
    </location>
</feature>
<dbReference type="InterPro" id="IPR025944">
    <property type="entry name" value="Sigma_54_int_dom_CS"/>
</dbReference>
<reference evidence="10 11" key="1">
    <citation type="submission" date="2015-01" db="EMBL/GenBank/DDBJ databases">
        <title>Genome sequence of the anaerobic bacterium Geobacter soli GSS01, a dissimilatory Fe(III) reducer from soil.</title>
        <authorList>
            <person name="Yang G."/>
            <person name="Zhou S."/>
        </authorList>
    </citation>
    <scope>NUCLEOTIDE SEQUENCE [LARGE SCALE GENOMIC DNA]</scope>
    <source>
        <strain evidence="10 11">GSS01</strain>
    </source>
</reference>
<dbReference type="SMART" id="SM00448">
    <property type="entry name" value="REC"/>
    <property type="match status" value="1"/>
</dbReference>
<keyword evidence="11" id="KW-1185">Reference proteome</keyword>
<dbReference type="SUPFAM" id="SSF52540">
    <property type="entry name" value="P-loop containing nucleoside triphosphate hydrolases"/>
    <property type="match status" value="1"/>
</dbReference>
<dbReference type="InterPro" id="IPR003593">
    <property type="entry name" value="AAA+_ATPase"/>
</dbReference>
<organism evidence="10 11">
    <name type="scientific">Geobacter soli</name>
    <dbReference type="NCBI Taxonomy" id="1510391"/>
    <lineage>
        <taxon>Bacteria</taxon>
        <taxon>Pseudomonadati</taxon>
        <taxon>Thermodesulfobacteriota</taxon>
        <taxon>Desulfuromonadia</taxon>
        <taxon>Geobacterales</taxon>
        <taxon>Geobacteraceae</taxon>
        <taxon>Geobacter</taxon>
    </lineage>
</organism>
<keyword evidence="1 7" id="KW-0597">Phosphoprotein</keyword>
<evidence type="ECO:0000256" key="3">
    <source>
        <dbReference type="ARBA" id="ARBA00022840"/>
    </source>
</evidence>
<dbReference type="PANTHER" id="PTHR32071">
    <property type="entry name" value="TRANSCRIPTIONAL REGULATORY PROTEIN"/>
    <property type="match status" value="1"/>
</dbReference>
<dbReference type="Pfam" id="PF25601">
    <property type="entry name" value="AAA_lid_14"/>
    <property type="match status" value="1"/>
</dbReference>
<dbReference type="Pfam" id="PF02954">
    <property type="entry name" value="HTH_8"/>
    <property type="match status" value="1"/>
</dbReference>
<dbReference type="GO" id="GO:0043565">
    <property type="term" value="F:sequence-specific DNA binding"/>
    <property type="evidence" value="ECO:0007669"/>
    <property type="project" value="InterPro"/>
</dbReference>
<gene>
    <name evidence="10" type="ORF">SE37_02480</name>
</gene>
<sequence length="456" mass="50124">MTAPKILAVDDEELSLLMLENLLADEGFAPLAATSGAQALALLEREHVDLLISDLIMEGMDGLELLDRVRERYPKVPVIVVTARGSVESAVEAMRRGAYDYLAKPFNPEVLRITLQRALDYHHVVRENEQITGLLRERFTFQSIVTVNPAMKKLLELAARVAAARQTTVAIYGESGSGKEVLARAIHYAGKGLPAGFVAVNCAAVPEHLLESELFGHVRGAFTGADRDREGKFSLARGGTLLLDEIGDMPLPLQAKLLRVLQERMFEKIGSNTPISTDCRVIVATNRNLADMVAAGRFREDLYHRINVFPLVIPPLRERTDDIPLLCEHVLDQLRQHLGKPLPGISQKAMDAMLAHGWPGNVRELRNCLERAAILTDGELIRPEHLGFGAAEAPAQEASAGPAPDTVQYTLALPVDQLSLHALTERIMAITLERCGGNKSRAAQLLRIDRKAFYRG</sequence>
<evidence type="ECO:0000259" key="8">
    <source>
        <dbReference type="PROSITE" id="PS50045"/>
    </source>
</evidence>
<dbReference type="CDD" id="cd00009">
    <property type="entry name" value="AAA"/>
    <property type="match status" value="1"/>
</dbReference>
<dbReference type="EMBL" id="JXBL01000001">
    <property type="protein sequence ID" value="KIE41574.1"/>
    <property type="molecule type" value="Genomic_DNA"/>
</dbReference>
<dbReference type="Pfam" id="PF00072">
    <property type="entry name" value="Response_reg"/>
    <property type="match status" value="1"/>
</dbReference>
<evidence type="ECO:0000259" key="9">
    <source>
        <dbReference type="PROSITE" id="PS50110"/>
    </source>
</evidence>
<dbReference type="InterPro" id="IPR027417">
    <property type="entry name" value="P-loop_NTPase"/>
</dbReference>
<dbReference type="SMART" id="SM00382">
    <property type="entry name" value="AAA"/>
    <property type="match status" value="1"/>
</dbReference>
<dbReference type="PANTHER" id="PTHR32071:SF113">
    <property type="entry name" value="ALGINATE BIOSYNTHESIS TRANSCRIPTIONAL REGULATORY PROTEIN ALGB"/>
    <property type="match status" value="1"/>
</dbReference>
<dbReference type="SUPFAM" id="SSF46689">
    <property type="entry name" value="Homeodomain-like"/>
    <property type="match status" value="1"/>
</dbReference>
<evidence type="ECO:0000256" key="1">
    <source>
        <dbReference type="ARBA" id="ARBA00022553"/>
    </source>
</evidence>
<evidence type="ECO:0000256" key="2">
    <source>
        <dbReference type="ARBA" id="ARBA00022741"/>
    </source>
</evidence>
<dbReference type="SUPFAM" id="SSF52172">
    <property type="entry name" value="CheY-like"/>
    <property type="match status" value="1"/>
</dbReference>
<dbReference type="PROSITE" id="PS50110">
    <property type="entry name" value="RESPONSE_REGULATORY"/>
    <property type="match status" value="1"/>
</dbReference>
<dbReference type="InterPro" id="IPR058031">
    <property type="entry name" value="AAA_lid_NorR"/>
</dbReference>
<feature type="modified residue" description="4-aspartylphosphate" evidence="7">
    <location>
        <position position="54"/>
    </location>
</feature>
<protein>
    <submittedName>
        <fullName evidence="10">Fis family transcriptional regulator</fullName>
    </submittedName>
</protein>
<dbReference type="GO" id="GO:0005524">
    <property type="term" value="F:ATP binding"/>
    <property type="evidence" value="ECO:0007669"/>
    <property type="project" value="UniProtKB-KW"/>
</dbReference>
<keyword evidence="3" id="KW-0067">ATP-binding</keyword>
<feature type="domain" description="Response regulatory" evidence="9">
    <location>
        <begin position="5"/>
        <end position="119"/>
    </location>
</feature>
<evidence type="ECO:0000256" key="6">
    <source>
        <dbReference type="ARBA" id="ARBA00023163"/>
    </source>
</evidence>
<evidence type="ECO:0000256" key="5">
    <source>
        <dbReference type="ARBA" id="ARBA00023015"/>
    </source>
</evidence>
<keyword evidence="4" id="KW-0902">Two-component regulatory system</keyword>